<dbReference type="NCBIfam" id="NF001368">
    <property type="entry name" value="PRK00277.1"/>
    <property type="match status" value="1"/>
</dbReference>
<keyword evidence="2 7" id="KW-0963">Cytoplasm</keyword>
<dbReference type="GO" id="GO:0051117">
    <property type="term" value="F:ATPase binding"/>
    <property type="evidence" value="ECO:0007669"/>
    <property type="project" value="TreeGrafter"/>
</dbReference>
<comment type="catalytic activity">
    <reaction evidence="6 7 8">
        <text>Hydrolysis of proteins to small peptides in the presence of ATP and magnesium. alpha-casein is the usual test substrate. In the absence of ATP, only oligopeptides shorter than five residues are hydrolyzed (such as succinyl-Leu-Tyr-|-NHMec, and Leu-Tyr-Leu-|-Tyr-Trp, in which cleavage of the -Tyr-|-Leu- and -Tyr-|-Trp bonds also occurs).</text>
        <dbReference type="EC" id="3.4.21.92"/>
    </reaction>
</comment>
<dbReference type="GO" id="GO:0009368">
    <property type="term" value="C:endopeptidase Clp complex"/>
    <property type="evidence" value="ECO:0007669"/>
    <property type="project" value="TreeGrafter"/>
</dbReference>
<sequence>MQTFSNQLVPMVVEKSPYGERAFDIYSRLLKERIIFLGGPIEDNTANLIIAQLLFLESEDPKKDIQIYINSPGGSVTATLAMLDTMNYIKPDVATVCVGIAASGAAIMLAGGQKGKRFALPNAEVMIHQPWGGAQGQATDIEITAKHIVATRDRLNKILVKATGQTMEKIEKDVERDFFMTSEEAKKYGIIDEIFLHKGKK</sequence>
<evidence type="ECO:0000256" key="2">
    <source>
        <dbReference type="ARBA" id="ARBA00022490"/>
    </source>
</evidence>
<dbReference type="HAMAP" id="MF_00444">
    <property type="entry name" value="ClpP"/>
    <property type="match status" value="1"/>
</dbReference>
<dbReference type="SUPFAM" id="SSF52096">
    <property type="entry name" value="ClpP/crotonase"/>
    <property type="match status" value="1"/>
</dbReference>
<dbReference type="InterPro" id="IPR029045">
    <property type="entry name" value="ClpP/crotonase-like_dom_sf"/>
</dbReference>
<dbReference type="Proteomes" id="UP000033852">
    <property type="component" value="Unassembled WGS sequence"/>
</dbReference>
<organism evidence="10 11">
    <name type="scientific">Candidatus Adlerbacteria bacterium GW2011_GWB1_54_7</name>
    <dbReference type="NCBI Taxonomy" id="1618607"/>
    <lineage>
        <taxon>Bacteria</taxon>
        <taxon>Candidatus Adleribacteriota</taxon>
    </lineage>
</organism>
<dbReference type="PROSITE" id="PS00382">
    <property type="entry name" value="CLP_PROTEASE_HIS"/>
    <property type="match status" value="1"/>
</dbReference>
<dbReference type="PATRIC" id="fig|1618607.3.peg.437"/>
<name>A0A0G1Y2C1_9BACT</name>
<accession>A0A0G1Y2C1</accession>
<dbReference type="CDD" id="cd07017">
    <property type="entry name" value="S14_ClpP_2"/>
    <property type="match status" value="1"/>
</dbReference>
<comment type="subcellular location">
    <subcellularLocation>
        <location evidence="7">Cytoplasm</location>
    </subcellularLocation>
</comment>
<dbReference type="PRINTS" id="PR00127">
    <property type="entry name" value="CLPPROTEASEP"/>
</dbReference>
<evidence type="ECO:0000256" key="6">
    <source>
        <dbReference type="ARBA" id="ARBA00034021"/>
    </source>
</evidence>
<dbReference type="InterPro" id="IPR023562">
    <property type="entry name" value="ClpP/TepA"/>
</dbReference>
<evidence type="ECO:0000256" key="4">
    <source>
        <dbReference type="ARBA" id="ARBA00022801"/>
    </source>
</evidence>
<dbReference type="InterPro" id="IPR001907">
    <property type="entry name" value="ClpP"/>
</dbReference>
<dbReference type="PANTHER" id="PTHR10381:SF70">
    <property type="entry name" value="ATP-DEPENDENT CLP PROTEASE PROTEOLYTIC SUBUNIT"/>
    <property type="match status" value="1"/>
</dbReference>
<evidence type="ECO:0000256" key="7">
    <source>
        <dbReference type="HAMAP-Rule" id="MF_00444"/>
    </source>
</evidence>
<comment type="subunit">
    <text evidence="7">Fourteen ClpP subunits assemble into 2 heptameric rings which stack back to back to give a disk-like structure with a central cavity, resembling the structure of eukaryotic proteasomes.</text>
</comment>
<dbReference type="GO" id="GO:0006515">
    <property type="term" value="P:protein quality control for misfolded or incompletely synthesized proteins"/>
    <property type="evidence" value="ECO:0007669"/>
    <property type="project" value="TreeGrafter"/>
</dbReference>
<proteinExistence type="inferred from homology"/>
<keyword evidence="5 7" id="KW-0720">Serine protease</keyword>
<dbReference type="EMBL" id="LCRR01000006">
    <property type="protein sequence ID" value="KKW37578.1"/>
    <property type="molecule type" value="Genomic_DNA"/>
</dbReference>
<reference evidence="10 11" key="1">
    <citation type="journal article" date="2015" name="Nature">
        <title>rRNA introns, odd ribosomes, and small enigmatic genomes across a large radiation of phyla.</title>
        <authorList>
            <person name="Brown C.T."/>
            <person name="Hug L.A."/>
            <person name="Thomas B.C."/>
            <person name="Sharon I."/>
            <person name="Castelle C.J."/>
            <person name="Singh A."/>
            <person name="Wilkins M.J."/>
            <person name="Williams K.H."/>
            <person name="Banfield J.F."/>
        </authorList>
    </citation>
    <scope>NUCLEOTIDE SEQUENCE [LARGE SCALE GENOMIC DNA]</scope>
</reference>
<dbReference type="GO" id="GO:0004176">
    <property type="term" value="F:ATP-dependent peptidase activity"/>
    <property type="evidence" value="ECO:0007669"/>
    <property type="project" value="InterPro"/>
</dbReference>
<dbReference type="AlphaFoldDB" id="A0A0G1Y2C1"/>
<comment type="function">
    <text evidence="7">Cleaves peptides in various proteins in a process that requires ATP hydrolysis. Has a chymotrypsin-like activity. Plays a major role in the degradation of misfolded proteins.</text>
</comment>
<evidence type="ECO:0000313" key="11">
    <source>
        <dbReference type="Proteomes" id="UP000033852"/>
    </source>
</evidence>
<gene>
    <name evidence="7" type="primary">clpP</name>
    <name evidence="10" type="ORF">UY86_C0006G0023</name>
</gene>
<dbReference type="NCBIfam" id="TIGR00493">
    <property type="entry name" value="clpP"/>
    <property type="match status" value="1"/>
</dbReference>
<evidence type="ECO:0000256" key="3">
    <source>
        <dbReference type="ARBA" id="ARBA00022670"/>
    </source>
</evidence>
<protein>
    <recommendedName>
        <fullName evidence="7 9">ATP-dependent Clp protease proteolytic subunit</fullName>
        <ecNumber evidence="7">3.4.21.92</ecNumber>
    </recommendedName>
    <alternativeName>
        <fullName evidence="7">Endopeptidase Clp</fullName>
    </alternativeName>
</protein>
<comment type="caution">
    <text evidence="10">The sequence shown here is derived from an EMBL/GenBank/DDBJ whole genome shotgun (WGS) entry which is preliminary data.</text>
</comment>
<evidence type="ECO:0000256" key="5">
    <source>
        <dbReference type="ARBA" id="ARBA00022825"/>
    </source>
</evidence>
<comment type="similarity">
    <text evidence="1 7 9">Belongs to the peptidase S14 family.</text>
</comment>
<evidence type="ECO:0000256" key="9">
    <source>
        <dbReference type="RuleBase" id="RU003567"/>
    </source>
</evidence>
<dbReference type="FunFam" id="3.90.226.10:FF:000001">
    <property type="entry name" value="ATP-dependent Clp protease proteolytic subunit"/>
    <property type="match status" value="1"/>
</dbReference>
<evidence type="ECO:0000256" key="1">
    <source>
        <dbReference type="ARBA" id="ARBA00007039"/>
    </source>
</evidence>
<dbReference type="NCBIfam" id="NF009205">
    <property type="entry name" value="PRK12553.1"/>
    <property type="match status" value="1"/>
</dbReference>
<dbReference type="Pfam" id="PF00574">
    <property type="entry name" value="CLP_protease"/>
    <property type="match status" value="1"/>
</dbReference>
<dbReference type="GO" id="GO:0005737">
    <property type="term" value="C:cytoplasm"/>
    <property type="evidence" value="ECO:0007669"/>
    <property type="project" value="UniProtKB-SubCell"/>
</dbReference>
<dbReference type="PANTHER" id="PTHR10381">
    <property type="entry name" value="ATP-DEPENDENT CLP PROTEASE PROTEOLYTIC SUBUNIT"/>
    <property type="match status" value="1"/>
</dbReference>
<feature type="active site" evidence="7 8">
    <location>
        <position position="128"/>
    </location>
</feature>
<dbReference type="GO" id="GO:0004252">
    <property type="term" value="F:serine-type endopeptidase activity"/>
    <property type="evidence" value="ECO:0007669"/>
    <property type="project" value="UniProtKB-UniRule"/>
</dbReference>
<evidence type="ECO:0000256" key="8">
    <source>
        <dbReference type="PROSITE-ProRule" id="PRU10086"/>
    </source>
</evidence>
<keyword evidence="4 7" id="KW-0378">Hydrolase</keyword>
<evidence type="ECO:0000313" key="10">
    <source>
        <dbReference type="EMBL" id="KKW37578.1"/>
    </source>
</evidence>
<feature type="active site" description="Nucleophile" evidence="7">
    <location>
        <position position="103"/>
    </location>
</feature>
<dbReference type="Gene3D" id="3.90.226.10">
    <property type="entry name" value="2-enoyl-CoA Hydratase, Chain A, domain 1"/>
    <property type="match status" value="1"/>
</dbReference>
<dbReference type="InterPro" id="IPR033135">
    <property type="entry name" value="ClpP_His_AS"/>
</dbReference>
<keyword evidence="3 7" id="KW-0645">Protease</keyword>
<dbReference type="STRING" id="1618607.UY86_C0006G0023"/>
<dbReference type="EC" id="3.4.21.92" evidence="7"/>